<dbReference type="GeneID" id="53317613"/>
<dbReference type="InterPro" id="IPR016912">
    <property type="entry name" value="Phage_P2_GpU"/>
</dbReference>
<sequence length="156" mass="17232">MSDVMMQLGAYQFSISTAAYQTLRRSVAYRWSTQDRIGRSAALQFAGLGEDTLTLDGVIFPTHKHVSHRTPGTGFSAEGLARSHASGASQLDAMREQAATGKPQLLLDGQGQILGQWVIEHIEEQQDTFTRAGVARRQTFSLKLRKYDDNSSVQNM</sequence>
<evidence type="ECO:0000313" key="2">
    <source>
        <dbReference type="Proteomes" id="UP000076066"/>
    </source>
</evidence>
<evidence type="ECO:0008006" key="3">
    <source>
        <dbReference type="Google" id="ProtNLM"/>
    </source>
</evidence>
<keyword evidence="1" id="KW-0614">Plasmid</keyword>
<gene>
    <name evidence="1" type="ORF">AY555_10670</name>
</gene>
<protein>
    <recommendedName>
        <fullName evidence="3">Phage tail protein</fullName>
    </recommendedName>
</protein>
<keyword evidence="2" id="KW-1185">Reference proteome</keyword>
<dbReference type="EMBL" id="CP014527">
    <property type="protein sequence ID" value="AMW35831.1"/>
    <property type="molecule type" value="Genomic_DNA"/>
</dbReference>
<accession>A0A145VQC9</accession>
<dbReference type="OrthoDB" id="1550902at2"/>
<dbReference type="InterPro" id="IPR009734">
    <property type="entry name" value="Myoviridae_GpU"/>
</dbReference>
<organism evidence="1 2">
    <name type="scientific">Haematospirillum jordaniae</name>
    <dbReference type="NCBI Taxonomy" id="1549855"/>
    <lineage>
        <taxon>Bacteria</taxon>
        <taxon>Pseudomonadati</taxon>
        <taxon>Pseudomonadota</taxon>
        <taxon>Alphaproteobacteria</taxon>
        <taxon>Rhodospirillales</taxon>
        <taxon>Novispirillaceae</taxon>
        <taxon>Haematospirillum</taxon>
    </lineage>
</organism>
<dbReference type="Pfam" id="PF06995">
    <property type="entry name" value="Phage_P2_GpU"/>
    <property type="match status" value="2"/>
</dbReference>
<reference evidence="1 2" key="1">
    <citation type="submission" date="2016-02" db="EMBL/GenBank/DDBJ databases">
        <title>Complete Genome of H5569, the type strain of the newly described species Haematospirillium jordaniae.</title>
        <authorList>
            <person name="Nicholson A.C."/>
            <person name="Humrighouse B.W."/>
            <person name="Loparov V."/>
            <person name="McQuiston J.R."/>
        </authorList>
    </citation>
    <scope>NUCLEOTIDE SEQUENCE [LARGE SCALE GENOMIC DNA]</scope>
    <source>
        <strain evidence="1 2">H5569</strain>
        <plasmid evidence="2">Plasmid unnamed 2</plasmid>
    </source>
</reference>
<evidence type="ECO:0000313" key="1">
    <source>
        <dbReference type="EMBL" id="AMW35831.1"/>
    </source>
</evidence>
<dbReference type="AlphaFoldDB" id="A0A145VQC9"/>
<dbReference type="RefSeq" id="WP_066137163.1">
    <property type="nucleotide sequence ID" value="NZ_CP014527.1"/>
</dbReference>
<dbReference type="KEGG" id="hjo:AY555_10670"/>
<dbReference type="PIRSF" id="PIRSF029208">
    <property type="entry name" value="Phage_tail_GPU"/>
    <property type="match status" value="1"/>
</dbReference>
<geneLocation type="plasmid" evidence="1 2">
    <name>unnamed 2</name>
</geneLocation>
<dbReference type="Proteomes" id="UP000076066">
    <property type="component" value="Plasmid unnamed 2"/>
</dbReference>
<proteinExistence type="predicted"/>
<name>A0A145VQC9_9PROT</name>